<sequence length="594" mass="67711">MLKTVSEFECYFIGRPQFESTPTLSQLNGAIRRAYFENKCFQREENRYLISCTDGILKITPLKKDEGFESDSSFEEGNPSKSLIESTSSGAHSGSESDDSSLSRSTEFRIVKCVFNIAEVIFCHVSKDTIVWVIRGKQVKLCGFIFECITEEATKKLYEDFVNEKKVLKHGQMRKRCDVSRSESILNRVSIPEERWCELEKKFARSPIIDKRRQPEPKDIIKKLERKSSFNIVKSADGVMHIEILSGALSLQEDRSKLSEELNLKFKDFSDKKYQLSDESKSPSSAHDSGKTTPKKLRSPVAHELEAVLRAQLERRATPDSLSEERKISVPEKEKPKNDAAIRRAKSICRTERPRSRSRSRPRQRLPVDVEEVNSVKLTPPPPIPLPQESQRHQISRERGRSINRRGREDLRRDPSQFQMRSIVPCVVGALPPGFAPYPPGAIMLYPVHAPPQGRYISLVPSWPITEAAYPPTRSWEDPGPVHPSEFAEIKNTKDFIEMRRRARSKSPARGKQTVRAQETGPESRSFGNRIRDALRLKKTKPKVDEASVDVVDGFEPDASRKSIRKIVQSELPSCDNKKVTFNAFATVQLMEKR</sequence>
<gene>
    <name evidence="2" type="ORF">QYM36_014386</name>
</gene>
<name>A0AA88HB60_ARTSF</name>
<feature type="region of interest" description="Disordered" evidence="1">
    <location>
        <begin position="502"/>
        <end position="529"/>
    </location>
</feature>
<proteinExistence type="predicted"/>
<keyword evidence="3" id="KW-1185">Reference proteome</keyword>
<feature type="compositionally biased region" description="Low complexity" evidence="1">
    <location>
        <begin position="85"/>
        <end position="101"/>
    </location>
</feature>
<accession>A0AA88HB60</accession>
<dbReference type="EMBL" id="JAVRJZ010000018">
    <property type="protein sequence ID" value="KAK2708760.1"/>
    <property type="molecule type" value="Genomic_DNA"/>
</dbReference>
<organism evidence="2 3">
    <name type="scientific">Artemia franciscana</name>
    <name type="common">Brine shrimp</name>
    <name type="synonym">Artemia sanfranciscana</name>
    <dbReference type="NCBI Taxonomy" id="6661"/>
    <lineage>
        <taxon>Eukaryota</taxon>
        <taxon>Metazoa</taxon>
        <taxon>Ecdysozoa</taxon>
        <taxon>Arthropoda</taxon>
        <taxon>Crustacea</taxon>
        <taxon>Branchiopoda</taxon>
        <taxon>Anostraca</taxon>
        <taxon>Artemiidae</taxon>
        <taxon>Artemia</taxon>
    </lineage>
</organism>
<feature type="region of interest" description="Disordered" evidence="1">
    <location>
        <begin position="68"/>
        <end position="101"/>
    </location>
</feature>
<evidence type="ECO:0000313" key="2">
    <source>
        <dbReference type="EMBL" id="KAK2708760.1"/>
    </source>
</evidence>
<comment type="caution">
    <text evidence="2">The sequence shown here is derived from an EMBL/GenBank/DDBJ whole genome shotgun (WGS) entry which is preliminary data.</text>
</comment>
<dbReference type="AlphaFoldDB" id="A0AA88HB60"/>
<protein>
    <submittedName>
        <fullName evidence="2">Uncharacterized protein</fullName>
    </submittedName>
</protein>
<evidence type="ECO:0000256" key="1">
    <source>
        <dbReference type="SAM" id="MobiDB-lite"/>
    </source>
</evidence>
<reference evidence="2" key="1">
    <citation type="submission" date="2023-07" db="EMBL/GenBank/DDBJ databases">
        <title>Chromosome-level genome assembly of Artemia franciscana.</title>
        <authorList>
            <person name="Jo E."/>
        </authorList>
    </citation>
    <scope>NUCLEOTIDE SEQUENCE</scope>
    <source>
        <tissue evidence="2">Whole body</tissue>
    </source>
</reference>
<feature type="compositionally biased region" description="Polar residues" evidence="1">
    <location>
        <begin position="515"/>
        <end position="527"/>
    </location>
</feature>
<evidence type="ECO:0000313" key="3">
    <source>
        <dbReference type="Proteomes" id="UP001187531"/>
    </source>
</evidence>
<feature type="region of interest" description="Disordered" evidence="1">
    <location>
        <begin position="273"/>
        <end position="413"/>
    </location>
</feature>
<dbReference type="Proteomes" id="UP001187531">
    <property type="component" value="Unassembled WGS sequence"/>
</dbReference>
<feature type="compositionally biased region" description="Basic and acidic residues" evidence="1">
    <location>
        <begin position="390"/>
        <end position="413"/>
    </location>
</feature>
<feature type="compositionally biased region" description="Basic and acidic residues" evidence="1">
    <location>
        <begin position="301"/>
        <end position="342"/>
    </location>
</feature>